<sequence length="50" mass="5648">MLFPTTFSLYTGLALFGLSLANAAALGAVRDRLEREGSRRWDPRPSRRPR</sequence>
<protein>
    <submittedName>
        <fullName evidence="1">Uncharacterized protein</fullName>
    </submittedName>
</protein>
<reference evidence="1" key="2">
    <citation type="submission" date="2021-08" db="EMBL/GenBank/DDBJ databases">
        <authorList>
            <person name="Tani A."/>
            <person name="Ola A."/>
            <person name="Ogura Y."/>
            <person name="Katsura K."/>
            <person name="Hayashi T."/>
        </authorList>
    </citation>
    <scope>NUCLEOTIDE SEQUENCE</scope>
    <source>
        <strain evidence="1">NBRC 15689</strain>
    </source>
</reference>
<evidence type="ECO:0000313" key="1">
    <source>
        <dbReference type="EMBL" id="GJE25891.1"/>
    </source>
</evidence>
<evidence type="ECO:0000313" key="2">
    <source>
        <dbReference type="Proteomes" id="UP001055156"/>
    </source>
</evidence>
<name>A0ABQ4T2M0_METOR</name>
<accession>A0ABQ4T2M0</accession>
<dbReference type="Proteomes" id="UP001055156">
    <property type="component" value="Unassembled WGS sequence"/>
</dbReference>
<gene>
    <name evidence="1" type="ORF">LKMONMHP_0734</name>
</gene>
<dbReference type="EMBL" id="BPQV01000002">
    <property type="protein sequence ID" value="GJE25891.1"/>
    <property type="molecule type" value="Genomic_DNA"/>
</dbReference>
<comment type="caution">
    <text evidence="1">The sequence shown here is derived from an EMBL/GenBank/DDBJ whole genome shotgun (WGS) entry which is preliminary data.</text>
</comment>
<organism evidence="1 2">
    <name type="scientific">Methylobacterium organophilum</name>
    <dbReference type="NCBI Taxonomy" id="410"/>
    <lineage>
        <taxon>Bacteria</taxon>
        <taxon>Pseudomonadati</taxon>
        <taxon>Pseudomonadota</taxon>
        <taxon>Alphaproteobacteria</taxon>
        <taxon>Hyphomicrobiales</taxon>
        <taxon>Methylobacteriaceae</taxon>
        <taxon>Methylobacterium</taxon>
    </lineage>
</organism>
<dbReference type="RefSeq" id="WP_238309848.1">
    <property type="nucleotide sequence ID" value="NZ_BPQV01000002.1"/>
</dbReference>
<reference evidence="1" key="1">
    <citation type="journal article" date="2021" name="Front. Microbiol.">
        <title>Comprehensive Comparative Genomics and Phenotyping of Methylobacterium Species.</title>
        <authorList>
            <person name="Alessa O."/>
            <person name="Ogura Y."/>
            <person name="Fujitani Y."/>
            <person name="Takami H."/>
            <person name="Hayashi T."/>
            <person name="Sahin N."/>
            <person name="Tani A."/>
        </authorList>
    </citation>
    <scope>NUCLEOTIDE SEQUENCE</scope>
    <source>
        <strain evidence="1">NBRC 15689</strain>
    </source>
</reference>
<keyword evidence="2" id="KW-1185">Reference proteome</keyword>
<proteinExistence type="predicted"/>